<evidence type="ECO:0000256" key="2">
    <source>
        <dbReference type="ARBA" id="ARBA00007511"/>
    </source>
</evidence>
<keyword evidence="3 6" id="KW-0812">Transmembrane</keyword>
<dbReference type="PANTHER" id="PTHR30238:SF4">
    <property type="entry name" value="SLL1022 PROTEIN"/>
    <property type="match status" value="1"/>
</dbReference>
<keyword evidence="4 6" id="KW-1133">Transmembrane helix</keyword>
<evidence type="ECO:0000256" key="5">
    <source>
        <dbReference type="ARBA" id="ARBA00023136"/>
    </source>
</evidence>
<feature type="transmembrane region" description="Helical" evidence="6">
    <location>
        <begin position="175"/>
        <end position="193"/>
    </location>
</feature>
<dbReference type="EMBL" id="CP135076">
    <property type="protein sequence ID" value="WNO54006.1"/>
    <property type="molecule type" value="Genomic_DNA"/>
</dbReference>
<dbReference type="PANTHER" id="PTHR30238">
    <property type="entry name" value="MEMBRANE BOUND PREDICTED REDOX MODULATOR"/>
    <property type="match status" value="1"/>
</dbReference>
<keyword evidence="5 6" id="KW-0472">Membrane</keyword>
<accession>A0ABZ0B9C0</accession>
<keyword evidence="8" id="KW-1185">Reference proteome</keyword>
<proteinExistence type="inferred from homology"/>
<protein>
    <submittedName>
        <fullName evidence="7">YjbE family putative metal transport protein</fullName>
    </submittedName>
</protein>
<evidence type="ECO:0000313" key="8">
    <source>
        <dbReference type="Proteomes" id="UP001302249"/>
    </source>
</evidence>
<dbReference type="Pfam" id="PF03741">
    <property type="entry name" value="TerC"/>
    <property type="match status" value="1"/>
</dbReference>
<dbReference type="RefSeq" id="WP_313916031.1">
    <property type="nucleotide sequence ID" value="NZ_CP135076.1"/>
</dbReference>
<dbReference type="InterPro" id="IPR022301">
    <property type="entry name" value="Integral_membrane_YjbE"/>
</dbReference>
<evidence type="ECO:0000256" key="6">
    <source>
        <dbReference type="SAM" id="Phobius"/>
    </source>
</evidence>
<dbReference type="NCBIfam" id="TIGR03717">
    <property type="entry name" value="R_switched_YjbE"/>
    <property type="match status" value="1"/>
</dbReference>
<name>A0ABZ0B9C0_9SPHN</name>
<evidence type="ECO:0000256" key="4">
    <source>
        <dbReference type="ARBA" id="ARBA00022989"/>
    </source>
</evidence>
<sequence>MDFGSLFTADALSVLAQVIMIDLVLAGDNAVVVGALAAGLPRDQQKKVILVGIGAALVLRIGFALIATQLLQVIGLLLAGGILLLWVAWRMWRELHVGQAEEDAGTKQAKTFAGAAWAVALADVSMSLDNVLGVAGAARDHPAILVFGLIFSVAVMGLAANVIAKFIDRYRWIGYLGLAVIVYVAGKMIYQGIVDRDIGILQLVA</sequence>
<dbReference type="InterPro" id="IPR005496">
    <property type="entry name" value="Integral_membrane_TerC"/>
</dbReference>
<feature type="transmembrane region" description="Helical" evidence="6">
    <location>
        <begin position="48"/>
        <end position="67"/>
    </location>
</feature>
<feature type="transmembrane region" description="Helical" evidence="6">
    <location>
        <begin position="73"/>
        <end position="92"/>
    </location>
</feature>
<evidence type="ECO:0000256" key="3">
    <source>
        <dbReference type="ARBA" id="ARBA00022692"/>
    </source>
</evidence>
<comment type="similarity">
    <text evidence="2">Belongs to the TerC family.</text>
</comment>
<feature type="transmembrane region" description="Helical" evidence="6">
    <location>
        <begin position="12"/>
        <end position="36"/>
    </location>
</feature>
<comment type="subcellular location">
    <subcellularLocation>
        <location evidence="1">Membrane</location>
        <topology evidence="1">Multi-pass membrane protein</topology>
    </subcellularLocation>
</comment>
<feature type="transmembrane region" description="Helical" evidence="6">
    <location>
        <begin position="112"/>
        <end position="137"/>
    </location>
</feature>
<evidence type="ECO:0000256" key="1">
    <source>
        <dbReference type="ARBA" id="ARBA00004141"/>
    </source>
</evidence>
<reference evidence="7 8" key="1">
    <citation type="submission" date="2023-09" db="EMBL/GenBank/DDBJ databases">
        <authorList>
            <person name="Rey-Velasco X."/>
        </authorList>
    </citation>
    <scope>NUCLEOTIDE SEQUENCE [LARGE SCALE GENOMIC DNA]</scope>
    <source>
        <strain evidence="7 8">W311</strain>
    </source>
</reference>
<evidence type="ECO:0000313" key="7">
    <source>
        <dbReference type="EMBL" id="WNO54006.1"/>
    </source>
</evidence>
<gene>
    <name evidence="7" type="ORF">RPR59_01735</name>
</gene>
<dbReference type="Proteomes" id="UP001302249">
    <property type="component" value="Chromosome"/>
</dbReference>
<feature type="transmembrane region" description="Helical" evidence="6">
    <location>
        <begin position="143"/>
        <end position="163"/>
    </location>
</feature>
<organism evidence="7 8">
    <name type="scientific">Stakelama saccharophila</name>
    <dbReference type="NCBI Taxonomy" id="3075605"/>
    <lineage>
        <taxon>Bacteria</taxon>
        <taxon>Pseudomonadati</taxon>
        <taxon>Pseudomonadota</taxon>
        <taxon>Alphaproteobacteria</taxon>
        <taxon>Sphingomonadales</taxon>
        <taxon>Sphingomonadaceae</taxon>
        <taxon>Stakelama</taxon>
    </lineage>
</organism>